<dbReference type="PIRSF" id="PIRSF035805">
    <property type="entry name" value="TK_cell"/>
    <property type="match status" value="1"/>
</dbReference>
<keyword evidence="7" id="KW-0418">Kinase</keyword>
<evidence type="ECO:0000256" key="6">
    <source>
        <dbReference type="ARBA" id="ARBA00022741"/>
    </source>
</evidence>
<dbReference type="GO" id="GO:0046872">
    <property type="term" value="F:metal ion binding"/>
    <property type="evidence" value="ECO:0007669"/>
    <property type="project" value="UniProtKB-KW"/>
</dbReference>
<dbReference type="GO" id="GO:0004797">
    <property type="term" value="F:thymidine kinase activity"/>
    <property type="evidence" value="ECO:0007669"/>
    <property type="project" value="UniProtKB-EC"/>
</dbReference>
<name>A0A6C0CM52_9ZZZZ</name>
<dbReference type="PANTHER" id="PTHR11441">
    <property type="entry name" value="THYMIDINE KINASE"/>
    <property type="match status" value="1"/>
</dbReference>
<dbReference type="GO" id="GO:0046104">
    <property type="term" value="P:thymidine metabolic process"/>
    <property type="evidence" value="ECO:0007669"/>
    <property type="project" value="TreeGrafter"/>
</dbReference>
<dbReference type="EMBL" id="MN739435">
    <property type="protein sequence ID" value="QHT04565.1"/>
    <property type="molecule type" value="Genomic_DNA"/>
</dbReference>
<evidence type="ECO:0000256" key="10">
    <source>
        <dbReference type="ARBA" id="ARBA00048254"/>
    </source>
</evidence>
<dbReference type="AlphaFoldDB" id="A0A6C0CM52"/>
<dbReference type="SUPFAM" id="SSF52540">
    <property type="entry name" value="P-loop containing nucleoside triphosphate hydrolases"/>
    <property type="match status" value="1"/>
</dbReference>
<comment type="similarity">
    <text evidence="1">Belongs to the thymidine kinase family.</text>
</comment>
<evidence type="ECO:0000256" key="3">
    <source>
        <dbReference type="ARBA" id="ARBA00022634"/>
    </source>
</evidence>
<sequence>MPLKVIIGGMFSGKTTELQRVLRRYRQIDEKILVVKHQSDTRYDNGDTLTSHNDETETCISVSHLMALAEEPSYESSYAVFIDEGQFFPDLLEFIKLASMKDSKYVYVAGLDATYEQKPFGQMLDIIPYAEKVQKLASICSKCKKPAGCSKRISDINGDILIGGKESYVAICAKCLHSS</sequence>
<dbReference type="PANTHER" id="PTHR11441:SF0">
    <property type="entry name" value="THYMIDINE KINASE, CYTOSOLIC"/>
    <property type="match status" value="1"/>
</dbReference>
<keyword evidence="4" id="KW-0808">Transferase</keyword>
<evidence type="ECO:0000256" key="5">
    <source>
        <dbReference type="ARBA" id="ARBA00022723"/>
    </source>
</evidence>
<dbReference type="GO" id="GO:0071897">
    <property type="term" value="P:DNA biosynthetic process"/>
    <property type="evidence" value="ECO:0007669"/>
    <property type="project" value="UniProtKB-KW"/>
</dbReference>
<keyword evidence="3" id="KW-0237">DNA synthesis</keyword>
<keyword evidence="8" id="KW-0862">Zinc</keyword>
<dbReference type="GO" id="GO:0005524">
    <property type="term" value="F:ATP binding"/>
    <property type="evidence" value="ECO:0007669"/>
    <property type="project" value="UniProtKB-KW"/>
</dbReference>
<comment type="catalytic activity">
    <reaction evidence="10">
        <text>thymidine + ATP = dTMP + ADP + H(+)</text>
        <dbReference type="Rhea" id="RHEA:19129"/>
        <dbReference type="ChEBI" id="CHEBI:15378"/>
        <dbReference type="ChEBI" id="CHEBI:17748"/>
        <dbReference type="ChEBI" id="CHEBI:30616"/>
        <dbReference type="ChEBI" id="CHEBI:63528"/>
        <dbReference type="ChEBI" id="CHEBI:456216"/>
        <dbReference type="EC" id="2.7.1.21"/>
    </reaction>
</comment>
<keyword evidence="6" id="KW-0547">Nucleotide-binding</keyword>
<dbReference type="SUPFAM" id="SSF57716">
    <property type="entry name" value="Glucocorticoid receptor-like (DNA-binding domain)"/>
    <property type="match status" value="1"/>
</dbReference>
<dbReference type="Pfam" id="PF00265">
    <property type="entry name" value="TK"/>
    <property type="match status" value="1"/>
</dbReference>
<evidence type="ECO:0000313" key="11">
    <source>
        <dbReference type="EMBL" id="QHT04565.1"/>
    </source>
</evidence>
<dbReference type="EC" id="2.7.1.21" evidence="2"/>
<keyword evidence="9" id="KW-0067">ATP-binding</keyword>
<evidence type="ECO:0000256" key="9">
    <source>
        <dbReference type="ARBA" id="ARBA00022840"/>
    </source>
</evidence>
<keyword evidence="5" id="KW-0479">Metal-binding</keyword>
<dbReference type="Gene3D" id="3.40.50.300">
    <property type="entry name" value="P-loop containing nucleotide triphosphate hydrolases"/>
    <property type="match status" value="1"/>
</dbReference>
<evidence type="ECO:0000256" key="8">
    <source>
        <dbReference type="ARBA" id="ARBA00022833"/>
    </source>
</evidence>
<protein>
    <recommendedName>
        <fullName evidence="2">thymidine kinase</fullName>
        <ecNumber evidence="2">2.7.1.21</ecNumber>
    </recommendedName>
</protein>
<dbReference type="Gene3D" id="3.30.60.20">
    <property type="match status" value="1"/>
</dbReference>
<evidence type="ECO:0000256" key="2">
    <source>
        <dbReference type="ARBA" id="ARBA00012118"/>
    </source>
</evidence>
<evidence type="ECO:0000256" key="7">
    <source>
        <dbReference type="ARBA" id="ARBA00022777"/>
    </source>
</evidence>
<evidence type="ECO:0000256" key="1">
    <source>
        <dbReference type="ARBA" id="ARBA00007587"/>
    </source>
</evidence>
<proteinExistence type="inferred from homology"/>
<dbReference type="InterPro" id="IPR001267">
    <property type="entry name" value="Thymidine_kinase"/>
</dbReference>
<dbReference type="FunFam" id="3.40.50.300:FF:000948">
    <property type="entry name" value="Thymidine kinase"/>
    <property type="match status" value="1"/>
</dbReference>
<organism evidence="11">
    <name type="scientific">viral metagenome</name>
    <dbReference type="NCBI Taxonomy" id="1070528"/>
    <lineage>
        <taxon>unclassified sequences</taxon>
        <taxon>metagenomes</taxon>
        <taxon>organismal metagenomes</taxon>
    </lineage>
</organism>
<accession>A0A6C0CM52</accession>
<reference evidence="11" key="1">
    <citation type="journal article" date="2020" name="Nature">
        <title>Giant virus diversity and host interactions through global metagenomics.</title>
        <authorList>
            <person name="Schulz F."/>
            <person name="Roux S."/>
            <person name="Paez-Espino D."/>
            <person name="Jungbluth S."/>
            <person name="Walsh D.A."/>
            <person name="Denef V.J."/>
            <person name="McMahon K.D."/>
            <person name="Konstantinidis K.T."/>
            <person name="Eloe-Fadrosh E.A."/>
            <person name="Kyrpides N.C."/>
            <person name="Woyke T."/>
        </authorList>
    </citation>
    <scope>NUCLEOTIDE SEQUENCE</scope>
    <source>
        <strain evidence="11">GVMAG-M-3300021343-4</strain>
    </source>
</reference>
<evidence type="ECO:0000256" key="4">
    <source>
        <dbReference type="ARBA" id="ARBA00022679"/>
    </source>
</evidence>
<dbReference type="InterPro" id="IPR027417">
    <property type="entry name" value="P-loop_NTPase"/>
</dbReference>